<evidence type="ECO:0000256" key="1">
    <source>
        <dbReference type="SAM" id="MobiDB-lite"/>
    </source>
</evidence>
<reference evidence="2 3" key="1">
    <citation type="journal article" date="2020" name="Mol. Plant">
        <title>The Chromosome-Based Rubber Tree Genome Provides New Insights into Spurge Genome Evolution and Rubber Biosynthesis.</title>
        <authorList>
            <person name="Liu J."/>
            <person name="Shi C."/>
            <person name="Shi C.C."/>
            <person name="Li W."/>
            <person name="Zhang Q.J."/>
            <person name="Zhang Y."/>
            <person name="Li K."/>
            <person name="Lu H.F."/>
            <person name="Shi C."/>
            <person name="Zhu S.T."/>
            <person name="Xiao Z.Y."/>
            <person name="Nan H."/>
            <person name="Yue Y."/>
            <person name="Zhu X.G."/>
            <person name="Wu Y."/>
            <person name="Hong X.N."/>
            <person name="Fan G.Y."/>
            <person name="Tong Y."/>
            <person name="Zhang D."/>
            <person name="Mao C.L."/>
            <person name="Liu Y.L."/>
            <person name="Hao S.J."/>
            <person name="Liu W.Q."/>
            <person name="Lv M.Q."/>
            <person name="Zhang H.B."/>
            <person name="Liu Y."/>
            <person name="Hu-Tang G.R."/>
            <person name="Wang J.P."/>
            <person name="Wang J.H."/>
            <person name="Sun Y.H."/>
            <person name="Ni S.B."/>
            <person name="Chen W.B."/>
            <person name="Zhang X.C."/>
            <person name="Jiao Y.N."/>
            <person name="Eichler E.E."/>
            <person name="Li G.H."/>
            <person name="Liu X."/>
            <person name="Gao L.Z."/>
        </authorList>
    </citation>
    <scope>NUCLEOTIDE SEQUENCE [LARGE SCALE GENOMIC DNA]</scope>
    <source>
        <strain evidence="3">cv. GT1</strain>
        <tissue evidence="2">Leaf</tissue>
    </source>
</reference>
<gene>
    <name evidence="2" type="ORF">GH714_034146</name>
</gene>
<proteinExistence type="predicted"/>
<accession>A0A6A6L3A0</accession>
<dbReference type="EMBL" id="JAAGAX010000013">
    <property type="protein sequence ID" value="KAF2295821.1"/>
    <property type="molecule type" value="Genomic_DNA"/>
</dbReference>
<dbReference type="InterPro" id="IPR044239">
    <property type="entry name" value="FKBP20-2-like"/>
</dbReference>
<dbReference type="AlphaFoldDB" id="A0A6A6L3A0"/>
<dbReference type="Proteomes" id="UP000467840">
    <property type="component" value="Chromosome 7"/>
</dbReference>
<protein>
    <submittedName>
        <fullName evidence="2">Uncharacterized protein</fullName>
    </submittedName>
</protein>
<evidence type="ECO:0000313" key="3">
    <source>
        <dbReference type="Proteomes" id="UP000467840"/>
    </source>
</evidence>
<feature type="region of interest" description="Disordered" evidence="1">
    <location>
        <begin position="1"/>
        <end position="56"/>
    </location>
</feature>
<name>A0A6A6L3A0_HEVBR</name>
<dbReference type="PANTHER" id="PTHR47414">
    <property type="entry name" value="PEPTIDYL-PROLYL CIS-TRANS ISOMERASE FKBP20-2, CHLOROPLASTIC"/>
    <property type="match status" value="1"/>
</dbReference>
<feature type="compositionally biased region" description="Basic and acidic residues" evidence="1">
    <location>
        <begin position="17"/>
        <end position="39"/>
    </location>
</feature>
<evidence type="ECO:0000313" key="2">
    <source>
        <dbReference type="EMBL" id="KAF2295821.1"/>
    </source>
</evidence>
<organism evidence="2 3">
    <name type="scientific">Hevea brasiliensis</name>
    <name type="common">Para rubber tree</name>
    <name type="synonym">Siphonia brasiliensis</name>
    <dbReference type="NCBI Taxonomy" id="3981"/>
    <lineage>
        <taxon>Eukaryota</taxon>
        <taxon>Viridiplantae</taxon>
        <taxon>Streptophyta</taxon>
        <taxon>Embryophyta</taxon>
        <taxon>Tracheophyta</taxon>
        <taxon>Spermatophyta</taxon>
        <taxon>Magnoliopsida</taxon>
        <taxon>eudicotyledons</taxon>
        <taxon>Gunneridae</taxon>
        <taxon>Pentapetalae</taxon>
        <taxon>rosids</taxon>
        <taxon>fabids</taxon>
        <taxon>Malpighiales</taxon>
        <taxon>Euphorbiaceae</taxon>
        <taxon>Crotonoideae</taxon>
        <taxon>Micrandreae</taxon>
        <taxon>Hevea</taxon>
    </lineage>
</organism>
<comment type="caution">
    <text evidence="2">The sequence shown here is derived from an EMBL/GenBank/DDBJ whole genome shotgun (WGS) entry which is preliminary data.</text>
</comment>
<keyword evidence="3" id="KW-1185">Reference proteome</keyword>
<sequence>MISSTALSGEDYNPPPAHHDPYPGENADPKESKAQKKEVQSNQGNLVEQPDGYTKHPKSGIIYHDIIVGRGHPVRSSNLKVTIHYDFYDQFHKLTQSNAVDRSPEEVHLCWHRFGEVTFHCDFYDQFHELIQSNAVDRSPEEVHLCWHRFGEGFEEGIRGLATFGFAV</sequence>
<dbReference type="PANTHER" id="PTHR47414:SF1">
    <property type="entry name" value="PEPTIDYL-PROLYL CIS-TRANS ISOMERASE FKBP20-2, CHLOROPLASTIC"/>
    <property type="match status" value="1"/>
</dbReference>